<keyword evidence="3" id="KW-0226">DNA condensation</keyword>
<evidence type="ECO:0000256" key="2">
    <source>
        <dbReference type="ARBA" id="ARBA00010529"/>
    </source>
</evidence>
<comment type="function">
    <text evidence="1">Histone-like DNA-binding protein which is capable of wrapping DNA to stabilize it, and thus to prevent its denaturation under extreme environmental conditions.</text>
</comment>
<comment type="similarity">
    <text evidence="2 5">Belongs to the bacterial histone-like protein family.</text>
</comment>
<dbReference type="GO" id="GO:0005829">
    <property type="term" value="C:cytosol"/>
    <property type="evidence" value="ECO:0007669"/>
    <property type="project" value="TreeGrafter"/>
</dbReference>
<evidence type="ECO:0000256" key="4">
    <source>
        <dbReference type="ARBA" id="ARBA00023125"/>
    </source>
</evidence>
<dbReference type="KEGG" id="prae:MN210_03285"/>
<dbReference type="InterPro" id="IPR000119">
    <property type="entry name" value="Hist_DNA-bd"/>
</dbReference>
<evidence type="ECO:0000256" key="5">
    <source>
        <dbReference type="RuleBase" id="RU003939"/>
    </source>
</evidence>
<dbReference type="InterPro" id="IPR020816">
    <property type="entry name" value="Histone-like_DNA-bd_CS"/>
</dbReference>
<evidence type="ECO:0000256" key="3">
    <source>
        <dbReference type="ARBA" id="ARBA00023067"/>
    </source>
</evidence>
<keyword evidence="7" id="KW-1185">Reference proteome</keyword>
<name>A0AAT9PF31_9GAMM</name>
<evidence type="ECO:0000313" key="6">
    <source>
        <dbReference type="EMBL" id="UNK05822.1"/>
    </source>
</evidence>
<dbReference type="RefSeq" id="WP_241879119.1">
    <property type="nucleotide sequence ID" value="NZ_CP093310.2"/>
</dbReference>
<dbReference type="SMART" id="SM00411">
    <property type="entry name" value="BHL"/>
    <property type="match status" value="1"/>
</dbReference>
<dbReference type="Pfam" id="PF00216">
    <property type="entry name" value="Bac_DNA_binding"/>
    <property type="match status" value="1"/>
</dbReference>
<dbReference type="PROSITE" id="PS00045">
    <property type="entry name" value="HISTONE_LIKE"/>
    <property type="match status" value="1"/>
</dbReference>
<protein>
    <submittedName>
        <fullName evidence="6">HU family DNA-binding protein</fullName>
    </submittedName>
</protein>
<dbReference type="Proteomes" id="UP000829560">
    <property type="component" value="Chromosome"/>
</dbReference>
<dbReference type="GO" id="GO:0003677">
    <property type="term" value="F:DNA binding"/>
    <property type="evidence" value="ECO:0007669"/>
    <property type="project" value="UniProtKB-KW"/>
</dbReference>
<gene>
    <name evidence="6" type="ORF">MN210_03285</name>
</gene>
<keyword evidence="4 6" id="KW-0238">DNA-binding</keyword>
<evidence type="ECO:0000256" key="1">
    <source>
        <dbReference type="ARBA" id="ARBA00003819"/>
    </source>
</evidence>
<dbReference type="Gene3D" id="4.10.520.10">
    <property type="entry name" value="IHF-like DNA-binding proteins"/>
    <property type="match status" value="1"/>
</dbReference>
<dbReference type="CDD" id="cd13831">
    <property type="entry name" value="HU"/>
    <property type="match status" value="1"/>
</dbReference>
<reference evidence="6" key="1">
    <citation type="submission" date="2024-03" db="EMBL/GenBank/DDBJ databases">
        <title>Psychrobacter raelis sp. nov. isolated from a dog with peritonitis.</title>
        <authorList>
            <person name="Schiavone A."/>
            <person name="Manzulli V."/>
            <person name="Camarda A."/>
            <person name="Cafiero M.A."/>
            <person name="Vasco I."/>
            <person name="Marino L."/>
            <person name="Pennuzzi G."/>
            <person name="Serrecchia L."/>
            <person name="Galante D."/>
            <person name="Pugliese N."/>
        </authorList>
    </citation>
    <scope>NUCLEOTIDE SEQUENCE</scope>
    <source>
        <strain evidence="6">PraFG1</strain>
    </source>
</reference>
<dbReference type="PANTHER" id="PTHR33175">
    <property type="entry name" value="DNA-BINDING PROTEIN HU"/>
    <property type="match status" value="1"/>
</dbReference>
<evidence type="ECO:0000313" key="7">
    <source>
        <dbReference type="Proteomes" id="UP000829560"/>
    </source>
</evidence>
<organism evidence="6 7">
    <name type="scientific">Psychrobacter raelei</name>
    <dbReference type="NCBI Taxonomy" id="2565531"/>
    <lineage>
        <taxon>Bacteria</taxon>
        <taxon>Pseudomonadati</taxon>
        <taxon>Pseudomonadota</taxon>
        <taxon>Gammaproteobacteria</taxon>
        <taxon>Moraxellales</taxon>
        <taxon>Moraxellaceae</taxon>
        <taxon>Psychrobacter</taxon>
    </lineage>
</organism>
<dbReference type="GO" id="GO:0030261">
    <property type="term" value="P:chromosome condensation"/>
    <property type="evidence" value="ECO:0007669"/>
    <property type="project" value="UniProtKB-KW"/>
</dbReference>
<dbReference type="PANTHER" id="PTHR33175:SF3">
    <property type="entry name" value="DNA-BINDING PROTEIN HU-BETA"/>
    <property type="match status" value="1"/>
</dbReference>
<sequence length="90" mass="9572">MIKQDLINKMADGAGINKKQAHAALQAFEHGVTEALANGDNVQMVGFGTFSTAKRKARPGRNPKTGEPLQIPAKTVVRFKAGKGLDEAVN</sequence>
<dbReference type="SUPFAM" id="SSF47729">
    <property type="entry name" value="IHF-like DNA-binding proteins"/>
    <property type="match status" value="1"/>
</dbReference>
<dbReference type="InterPro" id="IPR010992">
    <property type="entry name" value="IHF-like_DNA-bd_dom_sf"/>
</dbReference>
<dbReference type="GO" id="GO:0030527">
    <property type="term" value="F:structural constituent of chromatin"/>
    <property type="evidence" value="ECO:0007669"/>
    <property type="project" value="InterPro"/>
</dbReference>
<dbReference type="AlphaFoldDB" id="A0AAT9PF31"/>
<accession>A0AAT9PF31</accession>
<dbReference type="EMBL" id="CP093310">
    <property type="protein sequence ID" value="UNK05822.1"/>
    <property type="molecule type" value="Genomic_DNA"/>
</dbReference>
<dbReference type="PRINTS" id="PR01727">
    <property type="entry name" value="DNABINDINGHU"/>
</dbReference>
<proteinExistence type="inferred from homology"/>